<organism evidence="2">
    <name type="scientific">viral metagenome</name>
    <dbReference type="NCBI Taxonomy" id="1070528"/>
    <lineage>
        <taxon>unclassified sequences</taxon>
        <taxon>metagenomes</taxon>
        <taxon>organismal metagenomes</taxon>
    </lineage>
</organism>
<evidence type="ECO:0000259" key="1">
    <source>
        <dbReference type="Pfam" id="PF00462"/>
    </source>
</evidence>
<name>A0A6C0H7E7_9ZZZZ</name>
<dbReference type="Pfam" id="PF00462">
    <property type="entry name" value="Glutaredoxin"/>
    <property type="match status" value="1"/>
</dbReference>
<dbReference type="AlphaFoldDB" id="A0A6C0H7E7"/>
<dbReference type="SUPFAM" id="SSF52833">
    <property type="entry name" value="Thioredoxin-like"/>
    <property type="match status" value="1"/>
</dbReference>
<dbReference type="Gene3D" id="3.40.30.10">
    <property type="entry name" value="Glutaredoxin"/>
    <property type="match status" value="1"/>
</dbReference>
<feature type="domain" description="Glutaredoxin" evidence="1">
    <location>
        <begin position="13"/>
        <end position="62"/>
    </location>
</feature>
<proteinExistence type="predicted"/>
<reference evidence="2" key="1">
    <citation type="journal article" date="2020" name="Nature">
        <title>Giant virus diversity and host interactions through global metagenomics.</title>
        <authorList>
            <person name="Schulz F."/>
            <person name="Roux S."/>
            <person name="Paez-Espino D."/>
            <person name="Jungbluth S."/>
            <person name="Walsh D.A."/>
            <person name="Denef V.J."/>
            <person name="McMahon K.D."/>
            <person name="Konstantinidis K.T."/>
            <person name="Eloe-Fadrosh E.A."/>
            <person name="Kyrpides N.C."/>
            <person name="Woyke T."/>
        </authorList>
    </citation>
    <scope>NUCLEOTIDE SEQUENCE</scope>
    <source>
        <strain evidence="2">GVMAG-M-3300023179-82</strain>
    </source>
</reference>
<evidence type="ECO:0000313" key="2">
    <source>
        <dbReference type="EMBL" id="QHT76502.1"/>
    </source>
</evidence>
<accession>A0A6C0H7E7</accession>
<dbReference type="InterPro" id="IPR036249">
    <property type="entry name" value="Thioredoxin-like_sf"/>
</dbReference>
<dbReference type="EMBL" id="MN739896">
    <property type="protein sequence ID" value="QHT76502.1"/>
    <property type="molecule type" value="Genomic_DNA"/>
</dbReference>
<protein>
    <recommendedName>
        <fullName evidence="1">Glutaredoxin domain-containing protein</fullName>
    </recommendedName>
</protein>
<dbReference type="InterPro" id="IPR002109">
    <property type="entry name" value="Glutaredoxin"/>
</dbReference>
<sequence>MNNNYYIDSIILENCPYSIKAENLLKKHNIPINIITVDHDNKHKYKTSQINSFPQLYLKNKLKKDSLLLGGYDDLNYVFTKFKNKQITNKNITQFMNKYKWAKKPTLRLIQLINNNIYE</sequence>
<dbReference type="CDD" id="cd02066">
    <property type="entry name" value="GRX_family"/>
    <property type="match status" value="1"/>
</dbReference>